<evidence type="ECO:0000256" key="1">
    <source>
        <dbReference type="SAM" id="SignalP"/>
    </source>
</evidence>
<comment type="caution">
    <text evidence="2">The sequence shown here is derived from an EMBL/GenBank/DDBJ whole genome shotgun (WGS) entry which is preliminary data.</text>
</comment>
<evidence type="ECO:0000313" key="3">
    <source>
        <dbReference type="Proteomes" id="UP001443914"/>
    </source>
</evidence>
<keyword evidence="3" id="KW-1185">Reference proteome</keyword>
<organism evidence="2 3">
    <name type="scientific">Saponaria officinalis</name>
    <name type="common">Common soapwort</name>
    <name type="synonym">Lychnis saponaria</name>
    <dbReference type="NCBI Taxonomy" id="3572"/>
    <lineage>
        <taxon>Eukaryota</taxon>
        <taxon>Viridiplantae</taxon>
        <taxon>Streptophyta</taxon>
        <taxon>Embryophyta</taxon>
        <taxon>Tracheophyta</taxon>
        <taxon>Spermatophyta</taxon>
        <taxon>Magnoliopsida</taxon>
        <taxon>eudicotyledons</taxon>
        <taxon>Gunneridae</taxon>
        <taxon>Pentapetalae</taxon>
        <taxon>Caryophyllales</taxon>
        <taxon>Caryophyllaceae</taxon>
        <taxon>Caryophylleae</taxon>
        <taxon>Saponaria</taxon>
    </lineage>
</organism>
<accession>A0AAW1K7V3</accession>
<evidence type="ECO:0000313" key="2">
    <source>
        <dbReference type="EMBL" id="KAK9714411.1"/>
    </source>
</evidence>
<protein>
    <submittedName>
        <fullName evidence="2">Uncharacterized protein</fullName>
    </submittedName>
</protein>
<feature type="chain" id="PRO_5043340348" evidence="1">
    <location>
        <begin position="25"/>
        <end position="76"/>
    </location>
</feature>
<gene>
    <name evidence="2" type="ORF">RND81_06G092200</name>
</gene>
<keyword evidence="1" id="KW-0732">Signal</keyword>
<feature type="signal peptide" evidence="1">
    <location>
        <begin position="1"/>
        <end position="24"/>
    </location>
</feature>
<dbReference type="EMBL" id="JBDFQZ010000006">
    <property type="protein sequence ID" value="KAK9714411.1"/>
    <property type="molecule type" value="Genomic_DNA"/>
</dbReference>
<dbReference type="AlphaFoldDB" id="A0AAW1K7V3"/>
<dbReference type="Proteomes" id="UP001443914">
    <property type="component" value="Unassembled WGS sequence"/>
</dbReference>
<sequence>MSKCSFVLFITLSLFFLSYDNALARKGDCAMNPLIVMGCNNKSCEQACMEKYKKYDNGGCMDQNPDDCCCDFVIWN</sequence>
<reference evidence="2" key="1">
    <citation type="submission" date="2024-03" db="EMBL/GenBank/DDBJ databases">
        <title>WGS assembly of Saponaria officinalis var. Norfolk2.</title>
        <authorList>
            <person name="Jenkins J."/>
            <person name="Shu S."/>
            <person name="Grimwood J."/>
            <person name="Barry K."/>
            <person name="Goodstein D."/>
            <person name="Schmutz J."/>
            <person name="Leebens-Mack J."/>
            <person name="Osbourn A."/>
        </authorList>
    </citation>
    <scope>NUCLEOTIDE SEQUENCE [LARGE SCALE GENOMIC DNA]</scope>
    <source>
        <strain evidence="2">JIC</strain>
    </source>
</reference>
<proteinExistence type="predicted"/>
<name>A0AAW1K7V3_SAPOF</name>